<keyword evidence="1" id="KW-0723">Serine/threonine-protein kinase</keyword>
<evidence type="ECO:0000259" key="2">
    <source>
        <dbReference type="Pfam" id="PF13581"/>
    </source>
</evidence>
<proteinExistence type="predicted"/>
<keyword evidence="3" id="KW-0067">ATP-binding</keyword>
<dbReference type="PANTHER" id="PTHR35526">
    <property type="entry name" value="ANTI-SIGMA-F FACTOR RSBW-RELATED"/>
    <property type="match status" value="1"/>
</dbReference>
<accession>A0ABT0ZKN7</accession>
<comment type="caution">
    <text evidence="3">The sequence shown here is derived from an EMBL/GenBank/DDBJ whole genome shotgun (WGS) entry which is preliminary data.</text>
</comment>
<dbReference type="SUPFAM" id="SSF55874">
    <property type="entry name" value="ATPase domain of HSP90 chaperone/DNA topoisomerase II/histidine kinase"/>
    <property type="match status" value="1"/>
</dbReference>
<dbReference type="InterPro" id="IPR003594">
    <property type="entry name" value="HATPase_dom"/>
</dbReference>
<dbReference type="InterPro" id="IPR050267">
    <property type="entry name" value="Anti-sigma-factor_SerPK"/>
</dbReference>
<dbReference type="Pfam" id="PF13581">
    <property type="entry name" value="HATPase_c_2"/>
    <property type="match status" value="1"/>
</dbReference>
<evidence type="ECO:0000313" key="3">
    <source>
        <dbReference type="EMBL" id="MCN9244121.1"/>
    </source>
</evidence>
<dbReference type="RefSeq" id="WP_252427774.1">
    <property type="nucleotide sequence ID" value="NZ_JAMWMR010000030.1"/>
</dbReference>
<name>A0ABT0ZKN7_9ACTN</name>
<dbReference type="Proteomes" id="UP001523219">
    <property type="component" value="Unassembled WGS sequence"/>
</dbReference>
<sequence>MIDPLRALLPACCPPPDGPPPMLLLASEPQSVGQARAFVREFIGYHSPGLPEAHVDAVVLVTSELVTNAYRYGTEPGDMIQLVLAAKTDRTRVEVHDPVRRVPRHRLASAERDRGRGLVIPDALCPKSWGCGDRPLGKFVWAEIPWTD</sequence>
<organism evidence="3 4">
    <name type="scientific">Streptomyces macrolidinus</name>
    <dbReference type="NCBI Taxonomy" id="2952607"/>
    <lineage>
        <taxon>Bacteria</taxon>
        <taxon>Bacillati</taxon>
        <taxon>Actinomycetota</taxon>
        <taxon>Actinomycetes</taxon>
        <taxon>Kitasatosporales</taxon>
        <taxon>Streptomycetaceae</taxon>
        <taxon>Streptomyces</taxon>
    </lineage>
</organism>
<dbReference type="CDD" id="cd16936">
    <property type="entry name" value="HATPase_RsbW-like"/>
    <property type="match status" value="1"/>
</dbReference>
<evidence type="ECO:0000313" key="4">
    <source>
        <dbReference type="Proteomes" id="UP001523219"/>
    </source>
</evidence>
<protein>
    <submittedName>
        <fullName evidence="3">ATP-binding protein</fullName>
    </submittedName>
</protein>
<keyword evidence="1" id="KW-0808">Transferase</keyword>
<evidence type="ECO:0000256" key="1">
    <source>
        <dbReference type="ARBA" id="ARBA00022527"/>
    </source>
</evidence>
<dbReference type="EMBL" id="JAMWMR010000030">
    <property type="protein sequence ID" value="MCN9244121.1"/>
    <property type="molecule type" value="Genomic_DNA"/>
</dbReference>
<dbReference type="GO" id="GO:0005524">
    <property type="term" value="F:ATP binding"/>
    <property type="evidence" value="ECO:0007669"/>
    <property type="project" value="UniProtKB-KW"/>
</dbReference>
<feature type="domain" description="Histidine kinase/HSP90-like ATPase" evidence="2">
    <location>
        <begin position="26"/>
        <end position="120"/>
    </location>
</feature>
<dbReference type="InterPro" id="IPR036890">
    <property type="entry name" value="HATPase_C_sf"/>
</dbReference>
<keyword evidence="3" id="KW-0547">Nucleotide-binding</keyword>
<gene>
    <name evidence="3" type="ORF">NGF19_25630</name>
</gene>
<reference evidence="3 4" key="1">
    <citation type="submission" date="2022-05" db="EMBL/GenBank/DDBJ databases">
        <title>Streptomyces sp. nov. RY43-2 isolated from soil of a peat swamp forest.</title>
        <authorList>
            <person name="Kanchanasin P."/>
            <person name="Tanasupawat S."/>
            <person name="Phongsopitanun W."/>
        </authorList>
    </citation>
    <scope>NUCLEOTIDE SEQUENCE [LARGE SCALE GENOMIC DNA]</scope>
    <source>
        <strain evidence="3 4">RY43-2</strain>
    </source>
</reference>
<keyword evidence="1" id="KW-0418">Kinase</keyword>
<dbReference type="PANTHER" id="PTHR35526:SF3">
    <property type="entry name" value="ANTI-SIGMA-F FACTOR RSBW"/>
    <property type="match status" value="1"/>
</dbReference>
<keyword evidence="4" id="KW-1185">Reference proteome</keyword>
<dbReference type="Gene3D" id="3.30.565.10">
    <property type="entry name" value="Histidine kinase-like ATPase, C-terminal domain"/>
    <property type="match status" value="1"/>
</dbReference>